<gene>
    <name evidence="1" type="ORF">KJ970_16265</name>
</gene>
<dbReference type="Proteomes" id="UP000777784">
    <property type="component" value="Unassembled WGS sequence"/>
</dbReference>
<proteinExistence type="predicted"/>
<evidence type="ECO:0000313" key="1">
    <source>
        <dbReference type="EMBL" id="MBU2692476.1"/>
    </source>
</evidence>
<accession>A0A948RYU0</accession>
<organism evidence="1 2">
    <name type="scientific">Eiseniibacteriota bacterium</name>
    <dbReference type="NCBI Taxonomy" id="2212470"/>
    <lineage>
        <taxon>Bacteria</taxon>
        <taxon>Candidatus Eiseniibacteriota</taxon>
    </lineage>
</organism>
<protein>
    <submittedName>
        <fullName evidence="1">Uncharacterized protein</fullName>
    </submittedName>
</protein>
<sequence>MRVRIHSEFCGFLMLVLAICGLHFSAARAESYDVGPGFAYENIGDVAWETLDPGDSVRIHYRETHYHEKWGDLPPRDFRSSYCGSRHPFPGRRFARDQWHGRHHKIGTELLE</sequence>
<evidence type="ECO:0000313" key="2">
    <source>
        <dbReference type="Proteomes" id="UP000777784"/>
    </source>
</evidence>
<dbReference type="EMBL" id="JAHJDP010000093">
    <property type="protein sequence ID" value="MBU2692476.1"/>
    <property type="molecule type" value="Genomic_DNA"/>
</dbReference>
<reference evidence="1" key="1">
    <citation type="submission" date="2021-05" db="EMBL/GenBank/DDBJ databases">
        <title>Energy efficiency and biological interactions define the core microbiome of deep oligotrophic groundwater.</title>
        <authorList>
            <person name="Mehrshad M."/>
            <person name="Lopez-Fernandez M."/>
            <person name="Bell E."/>
            <person name="Bernier-Latmani R."/>
            <person name="Bertilsson S."/>
            <person name="Dopson M."/>
        </authorList>
    </citation>
    <scope>NUCLEOTIDE SEQUENCE</scope>
    <source>
        <strain evidence="1">Modern_marine.mb.64</strain>
    </source>
</reference>
<name>A0A948RYU0_UNCEI</name>
<comment type="caution">
    <text evidence="1">The sequence shown here is derived from an EMBL/GenBank/DDBJ whole genome shotgun (WGS) entry which is preliminary data.</text>
</comment>
<dbReference type="AlphaFoldDB" id="A0A948RYU0"/>